<dbReference type="InterPro" id="IPR011990">
    <property type="entry name" value="TPR-like_helical_dom_sf"/>
</dbReference>
<evidence type="ECO:0000313" key="3">
    <source>
        <dbReference type="EMBL" id="WOK05887.1"/>
    </source>
</evidence>
<keyword evidence="1" id="KW-0802">TPR repeat</keyword>
<feature type="transmembrane region" description="Helical" evidence="2">
    <location>
        <begin position="43"/>
        <end position="64"/>
    </location>
</feature>
<dbReference type="RefSeq" id="WP_317488635.1">
    <property type="nucleotide sequence ID" value="NZ_CP136051.1"/>
</dbReference>
<gene>
    <name evidence="3" type="ORF">RT717_22690</name>
</gene>
<name>A0ABZ0IQM5_9BACT</name>
<keyword evidence="2" id="KW-0812">Transmembrane</keyword>
<accession>A0ABZ0IQM5</accession>
<feature type="repeat" description="TPR" evidence="1">
    <location>
        <begin position="150"/>
        <end position="183"/>
    </location>
</feature>
<proteinExistence type="predicted"/>
<dbReference type="Pfam" id="PF13181">
    <property type="entry name" value="TPR_8"/>
    <property type="match status" value="1"/>
</dbReference>
<dbReference type="Proteomes" id="UP001302349">
    <property type="component" value="Chromosome"/>
</dbReference>
<keyword evidence="2" id="KW-1133">Transmembrane helix</keyword>
<keyword evidence="4" id="KW-1185">Reference proteome</keyword>
<protein>
    <submittedName>
        <fullName evidence="3">Tetratricopeptide repeat protein</fullName>
    </submittedName>
</protein>
<evidence type="ECO:0000256" key="1">
    <source>
        <dbReference type="PROSITE-ProRule" id="PRU00339"/>
    </source>
</evidence>
<dbReference type="SMART" id="SM00028">
    <property type="entry name" value="TPR"/>
    <property type="match status" value="2"/>
</dbReference>
<dbReference type="InterPro" id="IPR019734">
    <property type="entry name" value="TPR_rpt"/>
</dbReference>
<dbReference type="PROSITE" id="PS50005">
    <property type="entry name" value="TPR"/>
    <property type="match status" value="1"/>
</dbReference>
<dbReference type="Pfam" id="PF13174">
    <property type="entry name" value="TPR_6"/>
    <property type="match status" value="2"/>
</dbReference>
<evidence type="ECO:0000256" key="2">
    <source>
        <dbReference type="SAM" id="Phobius"/>
    </source>
</evidence>
<dbReference type="SUPFAM" id="SSF48452">
    <property type="entry name" value="TPR-like"/>
    <property type="match status" value="1"/>
</dbReference>
<dbReference type="Gene3D" id="1.25.40.10">
    <property type="entry name" value="Tetratricopeptide repeat domain"/>
    <property type="match status" value="2"/>
</dbReference>
<evidence type="ECO:0000313" key="4">
    <source>
        <dbReference type="Proteomes" id="UP001302349"/>
    </source>
</evidence>
<keyword evidence="2" id="KW-0472">Membrane</keyword>
<sequence length="239" mass="26670">MAKTKKASARKGKEHGNDLLESPEALAEQLTRTEEFIEKNRQLVFAIGAVIILGVTGFIFYNYYQSNQNTAAQKELFQAVYYFEADSLGQALNGDGNNYGFLDIIDLYGSTKAGNLANFYAGATYLKMGDFESAIRYLKSFGASDDLVQARAYSLIGDAYMEQLDYKNAADYYQQASDYKPNKQFTPVYLTKAAIAYERQGDLSAALKCYTTIVDKFYGAAEYQDAKKHKARLEALASK</sequence>
<dbReference type="EMBL" id="CP136051">
    <property type="protein sequence ID" value="WOK05887.1"/>
    <property type="molecule type" value="Genomic_DNA"/>
</dbReference>
<reference evidence="3 4" key="1">
    <citation type="journal article" date="2023" name="Microbiol. Resour. Announc.">
        <title>Complete Genome Sequence of Imperialibacter roseus strain P4T.</title>
        <authorList>
            <person name="Tizabi D.R."/>
            <person name="Bachvaroff T."/>
            <person name="Hill R.T."/>
        </authorList>
    </citation>
    <scope>NUCLEOTIDE SEQUENCE [LARGE SCALE GENOMIC DNA]</scope>
    <source>
        <strain evidence="3 4">P4T</strain>
    </source>
</reference>
<organism evidence="3 4">
    <name type="scientific">Imperialibacter roseus</name>
    <dbReference type="NCBI Taxonomy" id="1324217"/>
    <lineage>
        <taxon>Bacteria</taxon>
        <taxon>Pseudomonadati</taxon>
        <taxon>Bacteroidota</taxon>
        <taxon>Cytophagia</taxon>
        <taxon>Cytophagales</taxon>
        <taxon>Flammeovirgaceae</taxon>
        <taxon>Imperialibacter</taxon>
    </lineage>
</organism>